<sequence>ANQSFSRFYKCVNKTINKHAPLRSISNRQQKFLAKPWLTAGLRKSIRVKNNLFYTSDRDKYKFYRNKIIYLTRLSKANYYQSFFDLNISSNGAPPTRALQTWKGINELIGNCKKKNKRHSTNSIRSNPNEVPTSDPKEISNILNKYFATVGSKLASKIPQTINTFYDYLDPPLNRTFFFDPIIPEDVNLEISILQDNKAHGLYSSPVSC</sequence>
<protein>
    <recommendedName>
        <fullName evidence="4">Ribosomal protein S3</fullName>
    </recommendedName>
</protein>
<gene>
    <name evidence="2" type="ORF">PLOB_00006334</name>
</gene>
<feature type="region of interest" description="Disordered" evidence="1">
    <location>
        <begin position="116"/>
        <end position="135"/>
    </location>
</feature>
<proteinExistence type="predicted"/>
<evidence type="ECO:0000313" key="2">
    <source>
        <dbReference type="EMBL" id="CAH3164497.1"/>
    </source>
</evidence>
<feature type="compositionally biased region" description="Polar residues" evidence="1">
    <location>
        <begin position="121"/>
        <end position="132"/>
    </location>
</feature>
<evidence type="ECO:0000313" key="3">
    <source>
        <dbReference type="Proteomes" id="UP001159405"/>
    </source>
</evidence>
<accession>A0ABN8QH46</accession>
<comment type="caution">
    <text evidence="2">The sequence shown here is derived from an EMBL/GenBank/DDBJ whole genome shotgun (WGS) entry which is preliminary data.</text>
</comment>
<reference evidence="2 3" key="1">
    <citation type="submission" date="2022-05" db="EMBL/GenBank/DDBJ databases">
        <authorList>
            <consortium name="Genoscope - CEA"/>
            <person name="William W."/>
        </authorList>
    </citation>
    <scope>NUCLEOTIDE SEQUENCE [LARGE SCALE GENOMIC DNA]</scope>
</reference>
<evidence type="ECO:0008006" key="4">
    <source>
        <dbReference type="Google" id="ProtNLM"/>
    </source>
</evidence>
<feature type="non-terminal residue" evidence="2">
    <location>
        <position position="1"/>
    </location>
</feature>
<evidence type="ECO:0000256" key="1">
    <source>
        <dbReference type="SAM" id="MobiDB-lite"/>
    </source>
</evidence>
<dbReference type="Proteomes" id="UP001159405">
    <property type="component" value="Unassembled WGS sequence"/>
</dbReference>
<organism evidence="2 3">
    <name type="scientific">Porites lobata</name>
    <dbReference type="NCBI Taxonomy" id="104759"/>
    <lineage>
        <taxon>Eukaryota</taxon>
        <taxon>Metazoa</taxon>
        <taxon>Cnidaria</taxon>
        <taxon>Anthozoa</taxon>
        <taxon>Hexacorallia</taxon>
        <taxon>Scleractinia</taxon>
        <taxon>Fungiina</taxon>
        <taxon>Poritidae</taxon>
        <taxon>Porites</taxon>
    </lineage>
</organism>
<keyword evidence="3" id="KW-1185">Reference proteome</keyword>
<name>A0ABN8QH46_9CNID</name>
<dbReference type="EMBL" id="CALNXK010000129">
    <property type="protein sequence ID" value="CAH3164497.1"/>
    <property type="molecule type" value="Genomic_DNA"/>
</dbReference>